<proteinExistence type="predicted"/>
<gene>
    <name evidence="1" type="ORF">D3230_08160</name>
</gene>
<organism evidence="1 2">
    <name type="scientific">Leucobacter chromiireducens subsp. solipictus</name>
    <dbReference type="NCBI Taxonomy" id="398235"/>
    <lineage>
        <taxon>Bacteria</taxon>
        <taxon>Bacillati</taxon>
        <taxon>Actinomycetota</taxon>
        <taxon>Actinomycetes</taxon>
        <taxon>Micrococcales</taxon>
        <taxon>Microbacteriaceae</taxon>
        <taxon>Leucobacter</taxon>
    </lineage>
</organism>
<dbReference type="Proteomes" id="UP001645859">
    <property type="component" value="Unassembled WGS sequence"/>
</dbReference>
<keyword evidence="1" id="KW-0238">DNA-binding</keyword>
<dbReference type="GO" id="GO:0003677">
    <property type="term" value="F:DNA binding"/>
    <property type="evidence" value="ECO:0007669"/>
    <property type="project" value="UniProtKB-KW"/>
</dbReference>
<dbReference type="RefSeq" id="WP_202344553.1">
    <property type="nucleotide sequence ID" value="NZ_BAAAPI010000015.1"/>
</dbReference>
<sequence length="415" mass="44631">MRVRVSVEQIRAFRLRGHGLDRDGGERPPETAMLDAASRCGVQNSPPGAALLALGARVEDTSIAHLEHALANERSLLQTWSLRGAPYIFPTADAALFTSGVRPPSEDAARRFLPGVVPALDTLGITLTEMTDRLAAELPAVLAGRQLDIHELGTALAPRVEPRLSAAQRAFWSEEGPHAPGQSQGEAVVHFVVRLLALRGLICIAPRTEARAQFVLVREFLGAELPQGDPALARAELLRRYLRCSGPATRADFADWVGVGSRDAESWWGLCADELAPVRTEAGERWLLATDVPALTRAAPGAASGPVSGALSDGAEGVRLLPPSDPYLRQPDREVIVPRERHAEVWRTVGAPGVALRDGIAVASWRARLRGRRLDVTFAPWGALSRQARDQLADAAERMARLRGAARARVECAAG</sequence>
<protein>
    <submittedName>
        <fullName evidence="1">Winged helix DNA-binding domain-containing protein</fullName>
    </submittedName>
</protein>
<dbReference type="Pfam" id="PF06224">
    <property type="entry name" value="AlkZ-like"/>
    <property type="match status" value="1"/>
</dbReference>
<dbReference type="InterPro" id="IPR009351">
    <property type="entry name" value="AlkZ-like"/>
</dbReference>
<evidence type="ECO:0000313" key="1">
    <source>
        <dbReference type="EMBL" id="MBL3679272.1"/>
    </source>
</evidence>
<accession>A0ABS1SFE9</accession>
<reference evidence="1 2" key="1">
    <citation type="submission" date="2018-09" db="EMBL/GenBank/DDBJ databases">
        <title>Comparative genomics of Leucobacter spp.</title>
        <authorList>
            <person name="Reis A.C."/>
            <person name="Kolvenbach B.A."/>
            <person name="Corvini P.F.X."/>
            <person name="Nunes O.C."/>
        </authorList>
    </citation>
    <scope>NUCLEOTIDE SEQUENCE [LARGE SCALE GENOMIC DNA]</scope>
    <source>
        <strain evidence="1 2">TAN 31504</strain>
    </source>
</reference>
<comment type="caution">
    <text evidence="1">The sequence shown here is derived from an EMBL/GenBank/DDBJ whole genome shotgun (WGS) entry which is preliminary data.</text>
</comment>
<dbReference type="EMBL" id="QYAC01000004">
    <property type="protein sequence ID" value="MBL3679272.1"/>
    <property type="molecule type" value="Genomic_DNA"/>
</dbReference>
<dbReference type="PANTHER" id="PTHR38479:SF2">
    <property type="entry name" value="WINGED HELIX DNA-BINDING DOMAIN-CONTAINING PROTEIN"/>
    <property type="match status" value="1"/>
</dbReference>
<evidence type="ECO:0000313" key="2">
    <source>
        <dbReference type="Proteomes" id="UP001645859"/>
    </source>
</evidence>
<name>A0ABS1SFE9_9MICO</name>
<dbReference type="PANTHER" id="PTHR38479">
    <property type="entry name" value="LMO0824 PROTEIN"/>
    <property type="match status" value="1"/>
</dbReference>
<keyword evidence="2" id="KW-1185">Reference proteome</keyword>